<evidence type="ECO:0000256" key="1">
    <source>
        <dbReference type="SAM" id="SignalP"/>
    </source>
</evidence>
<feature type="chain" id="PRO_5046052298" description="DUF4136 domain-containing protein" evidence="1">
    <location>
        <begin position="28"/>
        <end position="158"/>
    </location>
</feature>
<organism evidence="2 3">
    <name type="scientific">Brevundimonas nasdae</name>
    <dbReference type="NCBI Taxonomy" id="172043"/>
    <lineage>
        <taxon>Bacteria</taxon>
        <taxon>Pseudomonadati</taxon>
        <taxon>Pseudomonadota</taxon>
        <taxon>Alphaproteobacteria</taxon>
        <taxon>Caulobacterales</taxon>
        <taxon>Caulobacteraceae</taxon>
        <taxon>Brevundimonas</taxon>
    </lineage>
</organism>
<reference evidence="2 3" key="1">
    <citation type="submission" date="2021-07" db="EMBL/GenBank/DDBJ databases">
        <title>Isolation and characterization of bacteria from a gold mining with a capacity of golden bioaccumulation.</title>
        <authorList>
            <person name="Yang X.J."/>
        </authorList>
    </citation>
    <scope>NUCLEOTIDE SEQUENCE [LARGE SCALE GENOMIC DNA]</scope>
    <source>
        <strain evidence="2 3">Au29</strain>
    </source>
</reference>
<keyword evidence="1" id="KW-0732">Signal</keyword>
<keyword evidence="3" id="KW-1185">Reference proteome</keyword>
<dbReference type="Proteomes" id="UP000824334">
    <property type="component" value="Chromosome"/>
</dbReference>
<protein>
    <recommendedName>
        <fullName evidence="4">DUF4136 domain-containing protein</fullName>
    </recommendedName>
</protein>
<dbReference type="EMBL" id="CP080034">
    <property type="protein sequence ID" value="QYC11512.1"/>
    <property type="molecule type" value="Genomic_DNA"/>
</dbReference>
<feature type="signal peptide" evidence="1">
    <location>
        <begin position="1"/>
        <end position="27"/>
    </location>
</feature>
<gene>
    <name evidence="2" type="ORF">KWG56_05920</name>
</gene>
<dbReference type="PROSITE" id="PS51257">
    <property type="entry name" value="PROKAR_LIPOPROTEIN"/>
    <property type="match status" value="1"/>
</dbReference>
<sequence length="158" mass="16509">MLDMKRQASLLAAVGCLGLSASGCASAKYTNAYLGGYTGGVGSVGNPMLYDAAAISVLLREAGPDEAENRTDLVTSRLRDAGFEPVYYPGPRVIVLRPGGKTLAVHYALRLEGKRATLAPLMAWDMGLGGAGVRPISLPGMRNDLRDISEKVAAALSN</sequence>
<accession>A0ABX8TJW4</accession>
<evidence type="ECO:0008006" key="4">
    <source>
        <dbReference type="Google" id="ProtNLM"/>
    </source>
</evidence>
<evidence type="ECO:0000313" key="3">
    <source>
        <dbReference type="Proteomes" id="UP000824334"/>
    </source>
</evidence>
<dbReference type="GeneID" id="94374791"/>
<evidence type="ECO:0000313" key="2">
    <source>
        <dbReference type="EMBL" id="QYC11512.1"/>
    </source>
</evidence>
<dbReference type="RefSeq" id="WP_219354091.1">
    <property type="nucleotide sequence ID" value="NZ_CP080034.1"/>
</dbReference>
<name>A0ABX8TJW4_9CAUL</name>
<proteinExistence type="predicted"/>